<keyword evidence="3 8" id="KW-0812">Transmembrane</keyword>
<protein>
    <submittedName>
        <fullName evidence="9">Succinate dehydrogenase cytochrome b558 subunit</fullName>
    </submittedName>
</protein>
<evidence type="ECO:0000256" key="6">
    <source>
        <dbReference type="ARBA" id="ARBA00023004"/>
    </source>
</evidence>
<feature type="transmembrane region" description="Helical" evidence="8">
    <location>
        <begin position="178"/>
        <end position="199"/>
    </location>
</feature>
<dbReference type="SUPFAM" id="SSF81343">
    <property type="entry name" value="Fumarate reductase respiratory complex transmembrane subunits"/>
    <property type="match status" value="1"/>
</dbReference>
<gene>
    <name evidence="9" type="ORF">QR721_08745</name>
</gene>
<dbReference type="EMBL" id="CP129113">
    <property type="protein sequence ID" value="WLV23730.1"/>
    <property type="molecule type" value="Genomic_DNA"/>
</dbReference>
<keyword evidence="2" id="KW-0349">Heme</keyword>
<evidence type="ECO:0000313" key="9">
    <source>
        <dbReference type="EMBL" id="WLV23730.1"/>
    </source>
</evidence>
<dbReference type="InterPro" id="IPR000701">
    <property type="entry name" value="SuccDH_FuR_B_TM-su"/>
</dbReference>
<dbReference type="InterPro" id="IPR011138">
    <property type="entry name" value="Cytochrome_b-558"/>
</dbReference>
<organism evidence="9 10">
    <name type="scientific">Aciduricibacillus chroicocephali</name>
    <dbReference type="NCBI Taxonomy" id="3054939"/>
    <lineage>
        <taxon>Bacteria</taxon>
        <taxon>Bacillati</taxon>
        <taxon>Bacillota</taxon>
        <taxon>Bacilli</taxon>
        <taxon>Bacillales</taxon>
        <taxon>Bacillaceae</taxon>
        <taxon>Aciduricibacillus</taxon>
    </lineage>
</organism>
<evidence type="ECO:0000256" key="1">
    <source>
        <dbReference type="ARBA" id="ARBA00004370"/>
    </source>
</evidence>
<dbReference type="InterPro" id="IPR034804">
    <property type="entry name" value="SQR/QFR_C/D"/>
</dbReference>
<evidence type="ECO:0000256" key="7">
    <source>
        <dbReference type="ARBA" id="ARBA00023136"/>
    </source>
</evidence>
<evidence type="ECO:0000256" key="5">
    <source>
        <dbReference type="ARBA" id="ARBA00022989"/>
    </source>
</evidence>
<dbReference type="PIRSF" id="PIRSF000170">
    <property type="entry name" value="Succ_dh_cyt_b558"/>
    <property type="match status" value="1"/>
</dbReference>
<keyword evidence="4" id="KW-0479">Metal-binding</keyword>
<evidence type="ECO:0000256" key="4">
    <source>
        <dbReference type="ARBA" id="ARBA00022723"/>
    </source>
</evidence>
<evidence type="ECO:0000256" key="3">
    <source>
        <dbReference type="ARBA" id="ARBA00022692"/>
    </source>
</evidence>
<dbReference type="InterPro" id="IPR016002">
    <property type="entry name" value="Succ_DH_cyt_b558_Firmicute"/>
</dbReference>
<reference evidence="9" key="1">
    <citation type="submission" date="2023-06" db="EMBL/GenBank/DDBJ databases">
        <title>A Treasure from Seagulls: Isolation and Description of Aciduricobacillus qingdaonensis gen. nov., sp. nov., a Rare Obligately Uric Acid-utilizing Member in the Family Bacillaceae.</title>
        <authorList>
            <person name="Liu W."/>
            <person name="Wang B."/>
        </authorList>
    </citation>
    <scope>NUCLEOTIDE SEQUENCE</scope>
    <source>
        <strain evidence="9">44XB</strain>
    </source>
</reference>
<dbReference type="RefSeq" id="WP_348026033.1">
    <property type="nucleotide sequence ID" value="NZ_CP129113.1"/>
</dbReference>
<keyword evidence="5 8" id="KW-1133">Transmembrane helix</keyword>
<evidence type="ECO:0000313" key="10">
    <source>
        <dbReference type="Proteomes" id="UP001180087"/>
    </source>
</evidence>
<dbReference type="Gene3D" id="1.20.1300.10">
    <property type="entry name" value="Fumarate reductase/succinate dehydrogenase, transmembrane subunit"/>
    <property type="match status" value="1"/>
</dbReference>
<feature type="transmembrane region" description="Helical" evidence="8">
    <location>
        <begin position="96"/>
        <end position="114"/>
    </location>
</feature>
<evidence type="ECO:0000256" key="2">
    <source>
        <dbReference type="ARBA" id="ARBA00022617"/>
    </source>
</evidence>
<name>A0ABY9KSG4_9BACI</name>
<comment type="subcellular location">
    <subcellularLocation>
        <location evidence="1">Membrane</location>
    </subcellularLocation>
</comment>
<keyword evidence="10" id="KW-1185">Reference proteome</keyword>
<dbReference type="Pfam" id="PF01127">
    <property type="entry name" value="Sdh_cyt"/>
    <property type="match status" value="1"/>
</dbReference>
<keyword evidence="6" id="KW-0408">Iron</keyword>
<dbReference type="NCBIfam" id="TIGR02046">
    <property type="entry name" value="sdhC_b558_fam"/>
    <property type="match status" value="1"/>
</dbReference>
<proteinExistence type="predicted"/>
<keyword evidence="7 8" id="KW-0472">Membrane</keyword>
<accession>A0ABY9KSG4</accession>
<evidence type="ECO:0000256" key="8">
    <source>
        <dbReference type="SAM" id="Phobius"/>
    </source>
</evidence>
<dbReference type="CDD" id="cd03497">
    <property type="entry name" value="SQR_TypeB_1_TM"/>
    <property type="match status" value="1"/>
</dbReference>
<feature type="transmembrane region" description="Helical" evidence="8">
    <location>
        <begin position="53"/>
        <end position="76"/>
    </location>
</feature>
<feature type="transmembrane region" description="Helical" evidence="8">
    <location>
        <begin position="142"/>
        <end position="166"/>
    </location>
</feature>
<dbReference type="Proteomes" id="UP001180087">
    <property type="component" value="Chromosome"/>
</dbReference>
<sequence length="205" mass="23656">MRHNDFFWRRLHSLLGIIPIGAFLIQHLLINYFAVYGKESFNKAAGFVEGLPFLIVLEFVFIYLPILYHAILGVYIAFTARNNPSRYGYFRNWMFYLQRITGFIALAFIVWHVWQTRIQVALGNAQINYALMADILSNPLYFWLYAIGVVSITFHFANGLWSFLVSWGITQSPKSQRAGTYISIIVFLAVTYIGIRALIEFAYGA</sequence>
<feature type="transmembrane region" description="Helical" evidence="8">
    <location>
        <begin position="12"/>
        <end position="33"/>
    </location>
</feature>